<feature type="compositionally biased region" description="Low complexity" evidence="1">
    <location>
        <begin position="1960"/>
        <end position="1977"/>
    </location>
</feature>
<reference evidence="4" key="2">
    <citation type="submission" date="2019-09" db="UniProtKB">
        <authorList>
            <consortium name="WormBaseParasite"/>
        </authorList>
    </citation>
    <scope>IDENTIFICATION</scope>
</reference>
<feature type="region of interest" description="Disordered" evidence="1">
    <location>
        <begin position="3519"/>
        <end position="3543"/>
    </location>
</feature>
<feature type="compositionally biased region" description="Low complexity" evidence="1">
    <location>
        <begin position="234"/>
        <end position="245"/>
    </location>
</feature>
<keyword evidence="3" id="KW-1185">Reference proteome</keyword>
<dbReference type="Proteomes" id="UP000050761">
    <property type="component" value="Unassembled WGS sequence"/>
</dbReference>
<sequence>MTPPKVYYRILKTRKTYRRAIVEHDKINEFFRFMMNMTMEKRKASQILAERSPLEKLFTRAQQCLTKKETEDLRSHVERADELMERIAKLQELQRAGVCTLKEAVLLVVVQCWTLFLMDSLPSLLILTTVVELYYLFVLSSSCLLRKTLRCSGRKGEPLRNHLQPCSIEALYEDPIYMEEVTVGNIGHLRSPMVSLNLHSPHRNVAKSLRRFRHYRRVVSCHNGGSLGEAQQGSSSNTASSSRSSANYPVNVDAVLGANTVEDIADTHPDFAGLLLDCYSVGCDLEEYKREFQRLKNLRIKRQGGVNQTLSFSLFPSVPSDLPGHLFVRLLKFHSLYEGACRNYLTDVVNKRVEASPGFPYDLSSIGIQNLIQGNRSMKYCNTGNQRATGGYSEAHFSEPSRMGPDASAGPSYSQAVNIVHSHHGPQSVAGLRDDQTGEGQGMLMTSPMDSACMQRGTMNPMQQGNAHQQTGNLAFVDRRVGATPMPTWSQQTNTGSEMRSRMATPLPPLEIRQCPVLRAGLATPVPVLESRQLQTPAPHSQGKPFTSVARMESGQTYNGVSGPQIQQYQQMPNTSGMQSNLCTGRRVVTTTPMMGGDTLGQKQESMFATPTKKPRARRKPVQPALQSQHQGQHSVTVLGRQTTATPVPGWQQNQAAKSNIVFQGQPLHVMNRSMMSASVTPLQRQLSTPVSDLREMMSATPLPGWAPHQVGGGNNQIERSPLVSSLPPLSQFTPIQEPNVRQLKTPYPPMQNRQLVTPIPHSQTREVMSVRPYEQPHVYPQSREMMTTTPFAQTESVSIPYPQGQNLTNQMSTNSTDMYSPQGVPYQWPEGNSMNVYNQPGQFVQQSSYAQQSQFGQQMNSGSQQRTSFAGAEPVLYSPVVIAQQNQYPEAVENQKSSAFSQPYNYVQQGYSVAPGFQPQATYSQDSDFSRTPYPQRSPYAHQGPQQAEQSQLAQQQHLPQQQQQQNQPLNRPLQQHLSQPMQQHRQQQQQQQHQRQHLQQQPQPIQRQLYENSAQFPSQFSQLIPTYTTQPACGMPSAQYVPGGVQVHQLSSSCEISGAAIPQHQSSILHDDQQTASTFATGVLDMSGPSSSGAIVDLLQNRDPLTSADALGIVQGDYPGMVSSSIQGDPMLDRMMNGEIRTFDVTHCPPPPRNDSEATVPARTSPNSCSPGLIAGDDEAASLIPSIFYTKDYVQNDISDLRIEDSPVEKGLNCQHFRFDIILAMKHHRIAKEDYERTLCELDQMEKEKCVGPLGDMLMKRLGLSRQQQYSHDGKFSVDELVAAFAAKSNIQEPSVELTGRRVSSELFSEFLEDITPVPSNSGLDQFHSGSHPDSQPLSTKDHSVNKSNILQPNDAMNDLGYLLSDDVIAEFDSMSTSTPVPLEPSLVGMTASFAHAESLPVANSGNHKEVSYIVRGDLADLGSLFTSGLGDEKACIETPPLADDSNMMFTPSSSVQTPLSFGAPAELAHAVIHSPNLFDPKSVVDSHPCRETEAVGLSQSLAKEIPSSFKPSSPVFTGQIAPRKPDPGNDVVTKKTVDVEVASQPARRTDAAANLVYESMSPFVISPEPLSDEDEWWRRDEKTPPMFEEKPVLYSGATGLSTALQKSLDEAESFNIPDSKSSSALDVSVSTKSSVVSWKEIAPVEQQEEMKTNREVEKSVSPQPSRSARQKSSEREECSGKAKLTELVKKSRKSNKSLFGSESSSEDSAKETGLLTTSSSRTHHSLASLPCASGKKSRSPLDQYSSRSLKRKGRKSSLPSRLTRDLAPKSVALSKVELSREVLAKQIAEIIEDERSKLPPEESRLPKRPLSPATLDVVIQDLMQHHISEDTSPNRELFASKLLGTDIFSKLFFRAGKCVFRHYEELDDFRSKEKGRGRRKGTASRKRDTELLRGIRKSREIQRYRDAVRAAKEPSEEEKAAAAERAKLEAMPWLSRSTFKPDVQQGSSSRFVIPKKSSTSTSGHRSSSESARGACESKHRDMVRHTDSDNKTSRHKAVEGVADHLKANSSADKVGYAKRSRSPLNQLGSRSSARSHQEGRSARTPVEPVVRKVEEVSASFSFAWVSKSSAYKAKVRHTWPLKRWRSASAVIEESIELYKDVGSEVGADNGSVFDSIMEVGIDVDGFTKVPLERLSKSVEISDAFETTSFVSARESELAALALQEEMSRSEEGSPDTHYDALRYLAAMPESEFSNHAFASEPSLIIAQENSFIRSGGCSVVEIPPKVVTQERICVKDIPFEQINWMRNNAPSQPFYGNEFDGDSWQLPLLVSDSSVAEGTTESSGTLGVTHGSASLYSSLQEELDTIVRDTLGDTFSPVITEAPPAATSIAEKYDWPKADISIRSYAPDVILPPLPCDKSKIPIIDMCRCKCCTTRCEYFCDHDEWKYLFDCAVSRRREREQTLLFSVPLPDEVCSESVELCRRSESSHATFSWRTFQSTLCRCFLSITEGRSNFVKEAAHCETSGCHQIRQCMLMKREFSSISVSPSHCDLMRLPCLESAHIGRVELQISKESDQLNIFVSPADVVLHCEDRVQKHVRIILPIYRVLLEKYSLSAFSAPASLAFCKGQLLEDGQIVVPIPRREMFAADVVHIQLSLLQPYEALSAKATINVARSSSGLLLNIFSLGIDFTPLHSIARQGNCSSEICLPYPRSDGTTFCYRQSDVERERLDASLSAAIKQKIPLITSTSFAYYQRDDQFQMRRPSVCSVISLPLSVSDIYSYKSSISRVRRKRLGAHENAISVFPTPRVDCCILNVCSLMDDRYRESHRASSEFVLQLAREEGTILNISELTVHRHRQGYSDRGMGTIALPRVEHTAFNYAKLTSRHRRAGFTHFSHAVIAVPRFDLTLYSVFETDVVHTRQNSSECAEKVVDIANEGEAILTSLEVRVRRSKKSTIEKFAYDHPIAREEDAKLSICELTARHQGESDTAVLSYTYPIPNVLSTTCSITTESFDMTSREMCVFGSGKTVHIPAEEDASTHIVEVNVSRFRKEESSRVGRISNYTELDQYALTTSTMDDVFKCEPCMEDSQTDSVTVLPIARKDVEVLRLSSIKMSRKRKHEEESALFVKRLRVEDRAGLFITEKSFCSDANRVTEVEYTKDPRLPLQCTSSFLEVSRRWRSFAHQHMPHLVFSSHLVTQLATLLQRVFASAVDRSAITLKDLSKLLANDERYYELDVFTNPRTVVETFPDSAGPVWDHLKKLRMQRNSTELLSRKVLAPLYIFLGKSNVPRVGKPWRKWLKPLDSCTESRIGWQLALCMRIPDLVGVDDMDIKLQAVKMWWTVMMIRGTVPWHIYPCFSRRQLFVLARVLEAVEDVQRPPFCLYPPRAFFKGVKKVLRHPRMDLIPKDVYHPDITTMATLLKMKRNRVFHVDRSLPELLADWMEDLNKIDAYLADDVRVDAISSHSFLTQSEWAWKNFGRGCVPDTIKFDRNVSVEKTIEKLSDCLADASLPLEQRKQISTLKTALGAWSKYDKGPSIDQIPVDIINPFALSASLIALLPMPEEFVDDCFTFLEKVSKKSSQPRQNPPRKSTKSLPNWRWKPNERLASAGKPISAGTKAIGKTTISTLFEEFWRSPKIPEHRNAKLRHTLARRGIWTEKLVHETVSRAQAIIAVKGSNAPISPRKSTKRCGRREASASDNSDFRTGQATRPTKRTRPATIFDVANFEWVLEMSLRRPRAFVGLYKTMRSQYRVLEMRRWVRKNRMLHDTAQFEKFLKETSHHKLELIEKSKLLKAEKDMEVALGMSRTEVQRMEKFAIKDLAHWYSMGARYAVEADVLSQRTLNEAKMLDNIVSELKKAKEESQKAAGELVFEDSVSISLKTSLKMIDVVEQKEMAANYEDTSVVEKTLSDMISIVEQRQQQLVQEDSAGSIAMLPESSTECHAEASETTTIVSVDGNSGLCDHLEFNLSQEESVSRMSLLVPGSFNPIARRNIPTRLPFTLEASVRQMLGLYGPVWVTRSALLRRWYFPLMERRKSNIFELDVNSDYCQKMDHISSPSDCRLIAYRRKCDSIPNKAVMCDGASGRRLDDPMRSSLRSGKRDPGVRIPRFLVREYECCRAHYFAEDSHSVEVKVLKRAMVKELRHGVDFKLSVPFKARFRRPRRIDSDIDLLPPGDFSPYSTDEEWEDYYEKKEAFESHPRVERQLSWSSYGRKDVGDEYPGSHHCDCSVAAERAKEWVTRQKIPRVRSCYSEEVLPRFNNDWSIPGRSSSAFSCVSMGRLPVLEPPVSGGLSSESPFDGVPRLLSLSLLKTSKLHAGASTRPVSVPPPWEAKTPLPDPCSEGTISLTESRRVRFMYPRALLGCHRHIYSGVEGFATNQWGHRSGMRRSVRASRDGEMDLPDQWTKRDISHRRDFLRSVRLGLEARSQRSIPALWHNRADENVMYESQEEADKPNSDVEEELMMLTRGRNDCPLEYPIAVYEPPSTWNALMQLPQNDRRIGSSPEPLEHSPEPSAFQRVLQRPQPIDLGRLDTGLETDEESDKVSYFFYLFF</sequence>
<feature type="compositionally biased region" description="Basic and acidic residues" evidence="1">
    <location>
        <begin position="4438"/>
        <end position="4453"/>
    </location>
</feature>
<evidence type="ECO:0000313" key="2">
    <source>
        <dbReference type="EMBL" id="VDP06730.1"/>
    </source>
</evidence>
<evidence type="ECO:0000313" key="4">
    <source>
        <dbReference type="WBParaSite" id="HPBE_0001669901-mRNA-1"/>
    </source>
</evidence>
<accession>A0A3P8AR54</accession>
<feature type="compositionally biased region" description="Low complexity" evidence="1">
    <location>
        <begin position="944"/>
        <end position="1005"/>
    </location>
</feature>
<proteinExistence type="predicted"/>
<feature type="region of interest" description="Disordered" evidence="1">
    <location>
        <begin position="1149"/>
        <end position="1173"/>
    </location>
</feature>
<gene>
    <name evidence="2" type="ORF">HPBE_LOCUS16698</name>
</gene>
<feature type="compositionally biased region" description="Basic residues" evidence="1">
    <location>
        <begin position="1878"/>
        <end position="1887"/>
    </location>
</feature>
<feature type="region of interest" description="Disordered" evidence="1">
    <location>
        <begin position="4438"/>
        <end position="4457"/>
    </location>
</feature>
<feature type="region of interest" description="Disordered" evidence="1">
    <location>
        <begin position="1324"/>
        <end position="1346"/>
    </location>
</feature>
<dbReference type="OrthoDB" id="270417at2759"/>
<feature type="compositionally biased region" description="Basic and acidic residues" evidence="1">
    <location>
        <begin position="1978"/>
        <end position="2009"/>
    </location>
</feature>
<feature type="region of interest" description="Disordered" evidence="1">
    <location>
        <begin position="4260"/>
        <end position="4285"/>
    </location>
</feature>
<feature type="region of interest" description="Disordered" evidence="1">
    <location>
        <begin position="1511"/>
        <end position="1532"/>
    </location>
</feature>
<protein>
    <submittedName>
        <fullName evidence="4">CREB-binding protein</fullName>
    </submittedName>
</protein>
<evidence type="ECO:0000256" key="1">
    <source>
        <dbReference type="SAM" id="MobiDB-lite"/>
    </source>
</evidence>
<organism evidence="2">
    <name type="scientific">Heligmosomoides polygyrus</name>
    <name type="common">Parasitic roundworm</name>
    <dbReference type="NCBI Taxonomy" id="6339"/>
    <lineage>
        <taxon>Eukaryota</taxon>
        <taxon>Metazoa</taxon>
        <taxon>Ecdysozoa</taxon>
        <taxon>Nematoda</taxon>
        <taxon>Chromadorea</taxon>
        <taxon>Rhabditida</taxon>
        <taxon>Rhabditina</taxon>
        <taxon>Rhabditomorpha</taxon>
        <taxon>Strongyloidea</taxon>
        <taxon>Heligmosomidae</taxon>
        <taxon>Heligmosomoides</taxon>
    </lineage>
</organism>
<feature type="compositionally biased region" description="Polar residues" evidence="1">
    <location>
        <begin position="1324"/>
        <end position="1341"/>
    </location>
</feature>
<feature type="region of interest" description="Disordered" evidence="1">
    <location>
        <begin position="3621"/>
        <end position="3655"/>
    </location>
</feature>
<feature type="region of interest" description="Disordered" evidence="1">
    <location>
        <begin position="1649"/>
        <end position="1766"/>
    </location>
</feature>
<feature type="compositionally biased region" description="Polar residues" evidence="1">
    <location>
        <begin position="2025"/>
        <end position="2037"/>
    </location>
</feature>
<evidence type="ECO:0000313" key="3">
    <source>
        <dbReference type="Proteomes" id="UP000050761"/>
    </source>
</evidence>
<feature type="region of interest" description="Disordered" evidence="1">
    <location>
        <begin position="223"/>
        <end position="245"/>
    </location>
</feature>
<dbReference type="EMBL" id="UZAH01029562">
    <property type="protein sequence ID" value="VDP06730.1"/>
    <property type="molecule type" value="Genomic_DNA"/>
</dbReference>
<feature type="region of interest" description="Disordered" evidence="1">
    <location>
        <begin position="1942"/>
        <end position="2049"/>
    </location>
</feature>
<feature type="region of interest" description="Disordered" evidence="1">
    <location>
        <begin position="1874"/>
        <end position="1896"/>
    </location>
</feature>
<dbReference type="WBParaSite" id="HPBE_0001669901-mRNA-1">
    <property type="protein sequence ID" value="HPBE_0001669901-mRNA-1"/>
    <property type="gene ID" value="HPBE_0001669901"/>
</dbReference>
<feature type="compositionally biased region" description="Basic and acidic residues" evidence="1">
    <location>
        <begin position="1651"/>
        <end position="1661"/>
    </location>
</feature>
<feature type="compositionally biased region" description="Low complexity" evidence="1">
    <location>
        <begin position="1714"/>
        <end position="1732"/>
    </location>
</feature>
<feature type="region of interest" description="Disordered" evidence="1">
    <location>
        <begin position="918"/>
        <end position="1005"/>
    </location>
</feature>
<name>A0A3P8AR54_HELPZ</name>
<feature type="compositionally biased region" description="Polar residues" evidence="1">
    <location>
        <begin position="3639"/>
        <end position="3649"/>
    </location>
</feature>
<reference evidence="2 3" key="1">
    <citation type="submission" date="2018-11" db="EMBL/GenBank/DDBJ databases">
        <authorList>
            <consortium name="Pathogen Informatics"/>
        </authorList>
    </citation>
    <scope>NUCLEOTIDE SEQUENCE [LARGE SCALE GENOMIC DNA]</scope>
</reference>
<feature type="compositionally biased region" description="Basic and acidic residues" evidence="1">
    <location>
        <begin position="1674"/>
        <end position="1692"/>
    </location>
</feature>